<dbReference type="NCBIfam" id="TIGR01725">
    <property type="entry name" value="phge_HK97_gp10"/>
    <property type="match status" value="1"/>
</dbReference>
<dbReference type="InterPro" id="IPR010064">
    <property type="entry name" value="HK97-gp10_tail"/>
</dbReference>
<evidence type="ECO:0008006" key="3">
    <source>
        <dbReference type="Google" id="ProtNLM"/>
    </source>
</evidence>
<dbReference type="EMBL" id="QGDB01000001">
    <property type="protein sequence ID" value="PWL19260.1"/>
    <property type="molecule type" value="Genomic_DNA"/>
</dbReference>
<organism evidence="1 2">
    <name type="scientific">Falsochrobactrum shanghaiense</name>
    <dbReference type="NCBI Taxonomy" id="2201899"/>
    <lineage>
        <taxon>Bacteria</taxon>
        <taxon>Pseudomonadati</taxon>
        <taxon>Pseudomonadota</taxon>
        <taxon>Alphaproteobacteria</taxon>
        <taxon>Hyphomicrobiales</taxon>
        <taxon>Brucellaceae</taxon>
        <taxon>Falsochrobactrum</taxon>
    </lineage>
</organism>
<comment type="caution">
    <text evidence="1">The sequence shown here is derived from an EMBL/GenBank/DDBJ whole genome shotgun (WGS) entry which is preliminary data.</text>
</comment>
<sequence length="136" mass="15168">MARSKDLQALINTLNAIPKAVRAKIDPAIEKGADEMVERMRLLVPDDPKTGGKDLKASIKKVRGPVPMAIRVQAIDENAKGEDNALFQEYGTLKGDQGRPQTAQPFFWPSVNTTKKRVRRRIDRAISKAVKEAFEK</sequence>
<evidence type="ECO:0000313" key="2">
    <source>
        <dbReference type="Proteomes" id="UP000245865"/>
    </source>
</evidence>
<dbReference type="Pfam" id="PF04883">
    <property type="entry name" value="HK97-gp10_like"/>
    <property type="match status" value="1"/>
</dbReference>
<name>A0A316JVP1_9HYPH</name>
<proteinExistence type="predicted"/>
<gene>
    <name evidence="1" type="ORF">DKP76_01485</name>
</gene>
<protein>
    <recommendedName>
        <fullName evidence="3">HK97 gp10 family phage protein</fullName>
    </recommendedName>
</protein>
<dbReference type="AlphaFoldDB" id="A0A316JVP1"/>
<dbReference type="Proteomes" id="UP000245865">
    <property type="component" value="Unassembled WGS sequence"/>
</dbReference>
<keyword evidence="2" id="KW-1185">Reference proteome</keyword>
<evidence type="ECO:0000313" key="1">
    <source>
        <dbReference type="EMBL" id="PWL19260.1"/>
    </source>
</evidence>
<accession>A0A316JVP1</accession>
<reference evidence="1 2" key="1">
    <citation type="submission" date="2018-05" db="EMBL/GenBank/DDBJ databases">
        <title>Comparative genomic sequence analysis between strain HN4 and CCM 8460T (Falsochrobactrum ovis) will provide more evidence to prove that HN4 is a new species of Falsochrobactrum.</title>
        <authorList>
            <person name="Lyu W."/>
            <person name="Sun L."/>
            <person name="Yao L."/>
        </authorList>
    </citation>
    <scope>NUCLEOTIDE SEQUENCE [LARGE SCALE GENOMIC DNA]</scope>
    <source>
        <strain evidence="1 2">HN4</strain>
    </source>
</reference>